<feature type="coiled-coil region" evidence="3">
    <location>
        <begin position="59"/>
        <end position="93"/>
    </location>
</feature>
<sequence>MAVRSLWAVRRRGQRLLALSTAWESRGWLLPFSTVTQRTAGEDCSSEDPPDELGPSLAERALRIKAVKLEKEVQDLTVRYQRAVADCENIKRRTQRCVEDAKIFGETFIHNKNVFQLVLPPQPP</sequence>
<keyword evidence="2" id="KW-0143">Chaperone</keyword>
<evidence type="ECO:0000313" key="4">
    <source>
        <dbReference type="Ensembl" id="ENSPSMP00000035221.1"/>
    </source>
</evidence>
<protein>
    <submittedName>
        <fullName evidence="4">GrpE like 2, mitochondrial</fullName>
    </submittedName>
</protein>
<dbReference type="GO" id="GO:0030150">
    <property type="term" value="P:protein import into mitochondrial matrix"/>
    <property type="evidence" value="ECO:0007669"/>
    <property type="project" value="TreeGrafter"/>
</dbReference>
<dbReference type="AlphaFoldDB" id="A0A8C9B1H1"/>
<dbReference type="Gene3D" id="3.90.20.20">
    <property type="match status" value="1"/>
</dbReference>
<keyword evidence="5" id="KW-1185">Reference proteome</keyword>
<dbReference type="GO" id="GO:0042803">
    <property type="term" value="F:protein homodimerization activity"/>
    <property type="evidence" value="ECO:0007669"/>
    <property type="project" value="InterPro"/>
</dbReference>
<accession>A0A8C9B1H1</accession>
<dbReference type="GO" id="GO:0006457">
    <property type="term" value="P:protein folding"/>
    <property type="evidence" value="ECO:0007669"/>
    <property type="project" value="InterPro"/>
</dbReference>
<dbReference type="GeneTree" id="ENSGT00390000005589"/>
<reference evidence="4" key="1">
    <citation type="submission" date="2025-08" db="UniProtKB">
        <authorList>
            <consortium name="Ensembl"/>
        </authorList>
    </citation>
    <scope>IDENTIFICATION</scope>
</reference>
<dbReference type="GO" id="GO:0051087">
    <property type="term" value="F:protein-folding chaperone binding"/>
    <property type="evidence" value="ECO:0007669"/>
    <property type="project" value="InterPro"/>
</dbReference>
<gene>
    <name evidence="4" type="primary">GRPEL2</name>
</gene>
<dbReference type="PANTHER" id="PTHR21237:SF10">
    <property type="entry name" value="GRPE PROTEIN HOMOLOG 2, MITOCHONDRIAL"/>
    <property type="match status" value="1"/>
</dbReference>
<dbReference type="GO" id="GO:0000774">
    <property type="term" value="F:adenyl-nucleotide exchange factor activity"/>
    <property type="evidence" value="ECO:0007669"/>
    <property type="project" value="InterPro"/>
</dbReference>
<evidence type="ECO:0000313" key="5">
    <source>
        <dbReference type="Proteomes" id="UP000694414"/>
    </source>
</evidence>
<comment type="similarity">
    <text evidence="1">Belongs to the GrpE family.</text>
</comment>
<proteinExistence type="inferred from homology"/>
<organism evidence="4 5">
    <name type="scientific">Prolemur simus</name>
    <name type="common">Greater bamboo lemur</name>
    <name type="synonym">Hapalemur simus</name>
    <dbReference type="NCBI Taxonomy" id="1328070"/>
    <lineage>
        <taxon>Eukaryota</taxon>
        <taxon>Metazoa</taxon>
        <taxon>Chordata</taxon>
        <taxon>Craniata</taxon>
        <taxon>Vertebrata</taxon>
        <taxon>Euteleostomi</taxon>
        <taxon>Mammalia</taxon>
        <taxon>Eutheria</taxon>
        <taxon>Euarchontoglires</taxon>
        <taxon>Primates</taxon>
        <taxon>Strepsirrhini</taxon>
        <taxon>Lemuriformes</taxon>
        <taxon>Lemuridae</taxon>
        <taxon>Prolemur</taxon>
    </lineage>
</organism>
<dbReference type="InterPro" id="IPR000740">
    <property type="entry name" value="GrpE"/>
</dbReference>
<dbReference type="Ensembl" id="ENSPSMT00000040604.1">
    <property type="protein sequence ID" value="ENSPSMP00000035221.1"/>
    <property type="gene ID" value="ENSPSMG00000024280.1"/>
</dbReference>
<dbReference type="GO" id="GO:0051082">
    <property type="term" value="F:unfolded protein binding"/>
    <property type="evidence" value="ECO:0007669"/>
    <property type="project" value="TreeGrafter"/>
</dbReference>
<dbReference type="Pfam" id="PF01025">
    <property type="entry name" value="GrpE"/>
    <property type="match status" value="1"/>
</dbReference>
<dbReference type="InterPro" id="IPR013805">
    <property type="entry name" value="GrpE_CC"/>
</dbReference>
<evidence type="ECO:0000256" key="3">
    <source>
        <dbReference type="SAM" id="Coils"/>
    </source>
</evidence>
<evidence type="ECO:0000256" key="1">
    <source>
        <dbReference type="ARBA" id="ARBA00009054"/>
    </source>
</evidence>
<name>A0A8C9B1H1_PROSS</name>
<dbReference type="SUPFAM" id="SSF58014">
    <property type="entry name" value="Coiled-coil domain of nucleotide exchange factor GrpE"/>
    <property type="match status" value="1"/>
</dbReference>
<reference evidence="4" key="2">
    <citation type="submission" date="2025-09" db="UniProtKB">
        <authorList>
            <consortium name="Ensembl"/>
        </authorList>
    </citation>
    <scope>IDENTIFICATION</scope>
</reference>
<keyword evidence="3" id="KW-0175">Coiled coil</keyword>
<dbReference type="Proteomes" id="UP000694414">
    <property type="component" value="Unplaced"/>
</dbReference>
<dbReference type="PANTHER" id="PTHR21237">
    <property type="entry name" value="GRPE PROTEIN"/>
    <property type="match status" value="1"/>
</dbReference>
<dbReference type="GO" id="GO:0001405">
    <property type="term" value="C:PAM complex, Tim23 associated import motor"/>
    <property type="evidence" value="ECO:0007669"/>
    <property type="project" value="TreeGrafter"/>
</dbReference>
<evidence type="ECO:0000256" key="2">
    <source>
        <dbReference type="ARBA" id="ARBA00023186"/>
    </source>
</evidence>